<dbReference type="GO" id="GO:0005886">
    <property type="term" value="C:plasma membrane"/>
    <property type="evidence" value="ECO:0007669"/>
    <property type="project" value="UniProtKB-SubCell"/>
</dbReference>
<dbReference type="PANTHER" id="PTHR30425:SF1">
    <property type="entry name" value="PHOSPHATE TRANSPORT SYSTEM PERMEASE PROTEIN PSTC"/>
    <property type="match status" value="1"/>
</dbReference>
<evidence type="ECO:0000256" key="9">
    <source>
        <dbReference type="RuleBase" id="RU363032"/>
    </source>
</evidence>
<feature type="transmembrane region" description="Helical" evidence="9">
    <location>
        <begin position="115"/>
        <end position="139"/>
    </location>
</feature>
<dbReference type="InterPro" id="IPR011864">
    <property type="entry name" value="Phosphate_PstC"/>
</dbReference>
<dbReference type="SUPFAM" id="SSF161098">
    <property type="entry name" value="MetI-like"/>
    <property type="match status" value="1"/>
</dbReference>
<feature type="domain" description="ABC transmembrane type-1" evidence="12">
    <location>
        <begin position="111"/>
        <end position="340"/>
    </location>
</feature>
<dbReference type="PROSITE" id="PS50928">
    <property type="entry name" value="ABC_TM1"/>
    <property type="match status" value="1"/>
</dbReference>
<evidence type="ECO:0000256" key="3">
    <source>
        <dbReference type="ARBA" id="ARBA00022448"/>
    </source>
</evidence>
<comment type="similarity">
    <text evidence="2 10">Belongs to the binding-protein-dependent transport system permease family. CysTW subfamily.</text>
</comment>
<evidence type="ECO:0000256" key="1">
    <source>
        <dbReference type="ARBA" id="ARBA00004651"/>
    </source>
</evidence>
<evidence type="ECO:0000313" key="14">
    <source>
        <dbReference type="Proteomes" id="UP000218810"/>
    </source>
</evidence>
<gene>
    <name evidence="13" type="primary">pstC</name>
    <name evidence="13" type="ORF">CEY15_15395</name>
</gene>
<dbReference type="Gene3D" id="1.10.3720.10">
    <property type="entry name" value="MetI-like"/>
    <property type="match status" value="1"/>
</dbReference>
<dbReference type="Proteomes" id="UP000218810">
    <property type="component" value="Unassembled WGS sequence"/>
</dbReference>
<dbReference type="GO" id="GO:0005315">
    <property type="term" value="F:phosphate transmembrane transporter activity"/>
    <property type="evidence" value="ECO:0007669"/>
    <property type="project" value="InterPro"/>
</dbReference>
<evidence type="ECO:0000259" key="12">
    <source>
        <dbReference type="PROSITE" id="PS50928"/>
    </source>
</evidence>
<keyword evidence="6 9" id="KW-0812">Transmembrane</keyword>
<evidence type="ECO:0000256" key="4">
    <source>
        <dbReference type="ARBA" id="ARBA00022475"/>
    </source>
</evidence>
<comment type="subcellular location">
    <subcellularLocation>
        <location evidence="1 9">Cell membrane</location>
        <topology evidence="1 9">Multi-pass membrane protein</topology>
    </subcellularLocation>
</comment>
<evidence type="ECO:0000256" key="10">
    <source>
        <dbReference type="RuleBase" id="RU363054"/>
    </source>
</evidence>
<feature type="compositionally biased region" description="Low complexity" evidence="11">
    <location>
        <begin position="14"/>
        <end position="29"/>
    </location>
</feature>
<protein>
    <recommendedName>
        <fullName evidence="10">Phosphate transport system permease protein</fullName>
    </recommendedName>
</protein>
<dbReference type="InterPro" id="IPR035906">
    <property type="entry name" value="MetI-like_sf"/>
</dbReference>
<keyword evidence="3 9" id="KW-0813">Transport</keyword>
<feature type="transmembrane region" description="Helical" evidence="9">
    <location>
        <begin position="196"/>
        <end position="220"/>
    </location>
</feature>
<dbReference type="RefSeq" id="WP_095719167.1">
    <property type="nucleotide sequence ID" value="NZ_NTGA01000031.1"/>
</dbReference>
<feature type="transmembrane region" description="Helical" evidence="9">
    <location>
        <begin position="50"/>
        <end position="76"/>
    </location>
</feature>
<dbReference type="InterPro" id="IPR000515">
    <property type="entry name" value="MetI-like"/>
</dbReference>
<dbReference type="EMBL" id="NTGA01000031">
    <property type="protein sequence ID" value="PAY22065.1"/>
    <property type="molecule type" value="Genomic_DNA"/>
</dbReference>
<feature type="transmembrane region" description="Helical" evidence="9">
    <location>
        <begin position="321"/>
        <end position="340"/>
    </location>
</feature>
<keyword evidence="4 10" id="KW-1003">Cell membrane</keyword>
<reference evidence="14" key="1">
    <citation type="submission" date="2017-09" db="EMBL/GenBank/DDBJ databases">
        <authorList>
            <person name="Zhang Y."/>
            <person name="Huang X."/>
            <person name="Liu J."/>
            <person name="Lu L."/>
            <person name="Peng K."/>
        </authorList>
    </citation>
    <scope>NUCLEOTIDE SEQUENCE [LARGE SCALE GENOMIC DNA]</scope>
    <source>
        <strain evidence="14">S-XJ-1</strain>
    </source>
</reference>
<proteinExistence type="inferred from homology"/>
<evidence type="ECO:0000256" key="2">
    <source>
        <dbReference type="ARBA" id="ARBA00007069"/>
    </source>
</evidence>
<accession>A0A2A2WLM0</accession>
<evidence type="ECO:0000313" key="13">
    <source>
        <dbReference type="EMBL" id="PAY22065.1"/>
    </source>
</evidence>
<keyword evidence="5 10" id="KW-0592">Phosphate transport</keyword>
<dbReference type="GO" id="GO:0006817">
    <property type="term" value="P:phosphate ion transport"/>
    <property type="evidence" value="ECO:0007669"/>
    <property type="project" value="UniProtKB-KW"/>
</dbReference>
<feature type="compositionally biased region" description="Basic and acidic residues" evidence="11">
    <location>
        <begin position="1"/>
        <end position="13"/>
    </location>
</feature>
<organism evidence="13 14">
    <name type="scientific">Dietzia natronolimnaea</name>
    <dbReference type="NCBI Taxonomy" id="161920"/>
    <lineage>
        <taxon>Bacteria</taxon>
        <taxon>Bacillati</taxon>
        <taxon>Actinomycetota</taxon>
        <taxon>Actinomycetes</taxon>
        <taxon>Mycobacteriales</taxon>
        <taxon>Dietziaceae</taxon>
        <taxon>Dietzia</taxon>
    </lineage>
</organism>
<dbReference type="InterPro" id="IPR051124">
    <property type="entry name" value="Phosphate_Transport_Permease"/>
</dbReference>
<comment type="function">
    <text evidence="10">Part of the binding-protein-dependent transport system for phosphate; probably responsible for the translocation of the substrate across the membrane.</text>
</comment>
<evidence type="ECO:0000256" key="7">
    <source>
        <dbReference type="ARBA" id="ARBA00022989"/>
    </source>
</evidence>
<name>A0A2A2WLM0_9ACTN</name>
<evidence type="ECO:0000256" key="5">
    <source>
        <dbReference type="ARBA" id="ARBA00022592"/>
    </source>
</evidence>
<sequence>MTVHESVDRHADRSTGQSGELSGSTGSESSPEKSAKSDLLAGRSSRGADAVFRSATVAAGGVIVALIALIAIVLVMQAAPSLMANNVNFFTSSEWNTTNPDDLRFGILDMFRVTVLSSIFALVLAVPVSIGIATFLVQYAPPRLSRSLSALIDLLAAVPSIIYGMWGLIVLGPWLVPLSEWLNQNLGWIFLFGDGNVSIAGGGTIFTAGVVLAIMILPIITSMSRETIRQTPSLHQEAALALGATKWEKIRMTCFPYAKSGMIAGSMLALGRALGETVAVLIILRAASAPGTLSLFDGGFTFASKIASGAAEFNHPLPTGAYIAAGLVLFILTFFVNLIARSVSGGKVNG</sequence>
<comment type="caution">
    <text evidence="13">The sequence shown here is derived from an EMBL/GenBank/DDBJ whole genome shotgun (WGS) entry which is preliminary data.</text>
</comment>
<evidence type="ECO:0000256" key="11">
    <source>
        <dbReference type="SAM" id="MobiDB-lite"/>
    </source>
</evidence>
<dbReference type="PANTHER" id="PTHR30425">
    <property type="entry name" value="PHOSPHATE TRANSPORT SYSTEM PERMEASE PROTEIN PST"/>
    <property type="match status" value="1"/>
</dbReference>
<dbReference type="CDD" id="cd06261">
    <property type="entry name" value="TM_PBP2"/>
    <property type="match status" value="1"/>
</dbReference>
<feature type="transmembrane region" description="Helical" evidence="9">
    <location>
        <begin position="151"/>
        <end position="176"/>
    </location>
</feature>
<evidence type="ECO:0000256" key="8">
    <source>
        <dbReference type="ARBA" id="ARBA00023136"/>
    </source>
</evidence>
<dbReference type="Pfam" id="PF00528">
    <property type="entry name" value="BPD_transp_1"/>
    <property type="match status" value="1"/>
</dbReference>
<keyword evidence="7 9" id="KW-1133">Transmembrane helix</keyword>
<dbReference type="OrthoDB" id="9785113at2"/>
<comment type="caution">
    <text evidence="10">Lacks conserved residue(s) required for the propagation of feature annotation.</text>
</comment>
<keyword evidence="8 9" id="KW-0472">Membrane</keyword>
<dbReference type="AlphaFoldDB" id="A0A2A2WLM0"/>
<keyword evidence="14" id="KW-1185">Reference proteome</keyword>
<dbReference type="NCBIfam" id="TIGR02138">
    <property type="entry name" value="phosphate_pstC"/>
    <property type="match status" value="1"/>
</dbReference>
<feature type="region of interest" description="Disordered" evidence="11">
    <location>
        <begin position="1"/>
        <end position="39"/>
    </location>
</feature>
<evidence type="ECO:0000256" key="6">
    <source>
        <dbReference type="ARBA" id="ARBA00022692"/>
    </source>
</evidence>